<comment type="caution">
    <text evidence="2">The sequence shown here is derived from an EMBL/GenBank/DDBJ whole genome shotgun (WGS) entry which is preliminary data.</text>
</comment>
<proteinExistence type="predicted"/>
<reference evidence="2 3" key="1">
    <citation type="submission" date="2019-05" db="EMBL/GenBank/DDBJ databases">
        <title>Another draft genome of Portunus trituberculatus and its Hox gene families provides insights of decapod evolution.</title>
        <authorList>
            <person name="Jeong J.-H."/>
            <person name="Song I."/>
            <person name="Kim S."/>
            <person name="Choi T."/>
            <person name="Kim D."/>
            <person name="Ryu S."/>
            <person name="Kim W."/>
        </authorList>
    </citation>
    <scope>NUCLEOTIDE SEQUENCE [LARGE SCALE GENOMIC DNA]</scope>
    <source>
        <tissue evidence="2">Muscle</tissue>
    </source>
</reference>
<organism evidence="2 3">
    <name type="scientific">Portunus trituberculatus</name>
    <name type="common">Swimming crab</name>
    <name type="synonym">Neptunus trituberculatus</name>
    <dbReference type="NCBI Taxonomy" id="210409"/>
    <lineage>
        <taxon>Eukaryota</taxon>
        <taxon>Metazoa</taxon>
        <taxon>Ecdysozoa</taxon>
        <taxon>Arthropoda</taxon>
        <taxon>Crustacea</taxon>
        <taxon>Multicrustacea</taxon>
        <taxon>Malacostraca</taxon>
        <taxon>Eumalacostraca</taxon>
        <taxon>Eucarida</taxon>
        <taxon>Decapoda</taxon>
        <taxon>Pleocyemata</taxon>
        <taxon>Brachyura</taxon>
        <taxon>Eubrachyura</taxon>
        <taxon>Portunoidea</taxon>
        <taxon>Portunidae</taxon>
        <taxon>Portuninae</taxon>
        <taxon>Portunus</taxon>
    </lineage>
</organism>
<accession>A0A5B7GZT3</accession>
<evidence type="ECO:0000313" key="2">
    <source>
        <dbReference type="EMBL" id="MPC62438.1"/>
    </source>
</evidence>
<gene>
    <name evidence="2" type="ORF">E2C01_056523</name>
</gene>
<feature type="region of interest" description="Disordered" evidence="1">
    <location>
        <begin position="28"/>
        <end position="56"/>
    </location>
</feature>
<dbReference type="EMBL" id="VSRR010019674">
    <property type="protein sequence ID" value="MPC62438.1"/>
    <property type="molecule type" value="Genomic_DNA"/>
</dbReference>
<keyword evidence="3" id="KW-1185">Reference proteome</keyword>
<sequence length="88" mass="10160">MCGEYIIDGMIARLLRRGKRPPHTWRLQANHRNQTRGMDRHAAETPRPFNKPHVNASPPAPLVCAMTYEAANEALNRINRNTTFPRER</sequence>
<dbReference type="AlphaFoldDB" id="A0A5B7GZT3"/>
<dbReference type="Proteomes" id="UP000324222">
    <property type="component" value="Unassembled WGS sequence"/>
</dbReference>
<evidence type="ECO:0000313" key="3">
    <source>
        <dbReference type="Proteomes" id="UP000324222"/>
    </source>
</evidence>
<protein>
    <submittedName>
        <fullName evidence="2">Uncharacterized protein</fullName>
    </submittedName>
</protein>
<evidence type="ECO:0000256" key="1">
    <source>
        <dbReference type="SAM" id="MobiDB-lite"/>
    </source>
</evidence>
<name>A0A5B7GZT3_PORTR</name>